<name>A0AAV6W4H5_9ARAC</name>
<dbReference type="SMART" id="SM00369">
    <property type="entry name" value="LRR_TYP"/>
    <property type="match status" value="8"/>
</dbReference>
<dbReference type="InterPro" id="IPR003591">
    <property type="entry name" value="Leu-rich_rpt_typical-subtyp"/>
</dbReference>
<dbReference type="PANTHER" id="PTHR24369">
    <property type="entry name" value="ANTIGEN BSP, PUTATIVE-RELATED"/>
    <property type="match status" value="1"/>
</dbReference>
<dbReference type="InterPro" id="IPR001611">
    <property type="entry name" value="Leu-rich_rpt"/>
</dbReference>
<dbReference type="InterPro" id="IPR032675">
    <property type="entry name" value="LRR_dom_sf"/>
</dbReference>
<keyword evidence="4" id="KW-0472">Membrane</keyword>
<proteinExistence type="predicted"/>
<evidence type="ECO:0000256" key="2">
    <source>
        <dbReference type="ARBA" id="ARBA00022729"/>
    </source>
</evidence>
<accession>A0AAV6W4H5</accession>
<dbReference type="SUPFAM" id="SSF52058">
    <property type="entry name" value="L domain-like"/>
    <property type="match status" value="2"/>
</dbReference>
<feature type="transmembrane region" description="Helical" evidence="4">
    <location>
        <begin position="470"/>
        <end position="490"/>
    </location>
</feature>
<evidence type="ECO:0000256" key="3">
    <source>
        <dbReference type="ARBA" id="ARBA00022737"/>
    </source>
</evidence>
<dbReference type="InterPro" id="IPR000483">
    <property type="entry name" value="Cys-rich_flank_reg_C"/>
</dbReference>
<dbReference type="EMBL" id="JAFNEN010000002">
    <property type="protein sequence ID" value="KAG8201909.1"/>
    <property type="molecule type" value="Genomic_DNA"/>
</dbReference>
<keyword evidence="7" id="KW-1185">Reference proteome</keyword>
<dbReference type="PRINTS" id="PR00019">
    <property type="entry name" value="LEURICHRPT"/>
</dbReference>
<dbReference type="SMART" id="SM00365">
    <property type="entry name" value="LRR_SD22"/>
    <property type="match status" value="6"/>
</dbReference>
<evidence type="ECO:0000313" key="7">
    <source>
        <dbReference type="Proteomes" id="UP000827092"/>
    </source>
</evidence>
<dbReference type="AlphaFoldDB" id="A0AAV6W4H5"/>
<feature type="domain" description="LRRCT" evidence="5">
    <location>
        <begin position="413"/>
        <end position="465"/>
    </location>
</feature>
<dbReference type="PANTHER" id="PTHR24369:SF210">
    <property type="entry name" value="CHAOPTIN-RELATED"/>
    <property type="match status" value="1"/>
</dbReference>
<sequence length="513" mass="58924">MTDHPDPEIVSKLTCTDGDALQAATEAKKSRNDLLFVNIQITGGSVESVRHRDLKSFQAVEDLVMSDNKISFIEADAFKSQKNLKSLDLSFNHIPSLKDFTFKHLFHLKNLSVSDNRLHSIETNSFYDLHNLLYLDLSRNNLSFLDNSFAPMKNLQYLLLSHNEINAIANNSFSNLVHLLRLDLSFNQLKVIPSSLFYRLKNLNFLSLAGNKLETLDENTFKGNNMLDKVNLTDNLWVCDKRLQPLSEWLKKYEAYKEGAVCMEPPELSNYTIQHALEILYLETKIRESPTCNATMCNCIISRDKLVVTVDCSNKGFVRLPEVLPYKTKVLNLYNNKIKSLNIEHINATLWSDVSFLYLNNNIVDSVKNLEGSWLLKNLVALHLSNNRLTEIQNYMLDQIRGWLLDELYLSGNPWTCDCHTVRFQTWLQDNYRTIRDFQKVSCSADSGVYANLPISKLKKSQLCPQQVQLVNYLDVLNGIMAVAIVVIIVKLSYDYWLQKQTGKLPKFFSLNL</sequence>
<dbReference type="Proteomes" id="UP000827092">
    <property type="component" value="Unassembled WGS sequence"/>
</dbReference>
<keyword evidence="3" id="KW-0677">Repeat</keyword>
<dbReference type="Gene3D" id="3.80.10.10">
    <property type="entry name" value="Ribonuclease Inhibitor"/>
    <property type="match status" value="3"/>
</dbReference>
<gene>
    <name evidence="6" type="ORF">JTE90_027387</name>
</gene>
<keyword evidence="4" id="KW-1133">Transmembrane helix</keyword>
<protein>
    <recommendedName>
        <fullName evidence="5">LRRCT domain-containing protein</fullName>
    </recommendedName>
</protein>
<evidence type="ECO:0000313" key="6">
    <source>
        <dbReference type="EMBL" id="KAG8201909.1"/>
    </source>
</evidence>
<evidence type="ECO:0000256" key="4">
    <source>
        <dbReference type="SAM" id="Phobius"/>
    </source>
</evidence>
<dbReference type="InterPro" id="IPR050541">
    <property type="entry name" value="LRR_TM_domain-containing"/>
</dbReference>
<dbReference type="PROSITE" id="PS51450">
    <property type="entry name" value="LRR"/>
    <property type="match status" value="5"/>
</dbReference>
<keyword evidence="1" id="KW-0433">Leucine-rich repeat</keyword>
<keyword evidence="2" id="KW-0732">Signal</keyword>
<keyword evidence="4" id="KW-0812">Transmembrane</keyword>
<organism evidence="6 7">
    <name type="scientific">Oedothorax gibbosus</name>
    <dbReference type="NCBI Taxonomy" id="931172"/>
    <lineage>
        <taxon>Eukaryota</taxon>
        <taxon>Metazoa</taxon>
        <taxon>Ecdysozoa</taxon>
        <taxon>Arthropoda</taxon>
        <taxon>Chelicerata</taxon>
        <taxon>Arachnida</taxon>
        <taxon>Araneae</taxon>
        <taxon>Araneomorphae</taxon>
        <taxon>Entelegynae</taxon>
        <taxon>Araneoidea</taxon>
        <taxon>Linyphiidae</taxon>
        <taxon>Erigoninae</taxon>
        <taxon>Oedothorax</taxon>
    </lineage>
</organism>
<evidence type="ECO:0000259" key="5">
    <source>
        <dbReference type="SMART" id="SM00082"/>
    </source>
</evidence>
<evidence type="ECO:0000256" key="1">
    <source>
        <dbReference type="ARBA" id="ARBA00022614"/>
    </source>
</evidence>
<comment type="caution">
    <text evidence="6">The sequence shown here is derived from an EMBL/GenBank/DDBJ whole genome shotgun (WGS) entry which is preliminary data.</text>
</comment>
<dbReference type="GO" id="GO:0005886">
    <property type="term" value="C:plasma membrane"/>
    <property type="evidence" value="ECO:0007669"/>
    <property type="project" value="TreeGrafter"/>
</dbReference>
<dbReference type="Pfam" id="PF13855">
    <property type="entry name" value="LRR_8"/>
    <property type="match status" value="3"/>
</dbReference>
<reference evidence="6 7" key="1">
    <citation type="journal article" date="2022" name="Nat. Ecol. Evol.">
        <title>A masculinizing supergene underlies an exaggerated male reproductive morph in a spider.</title>
        <authorList>
            <person name="Hendrickx F."/>
            <person name="De Corte Z."/>
            <person name="Sonet G."/>
            <person name="Van Belleghem S.M."/>
            <person name="Kostlbacher S."/>
            <person name="Vangestel C."/>
        </authorList>
    </citation>
    <scope>NUCLEOTIDE SEQUENCE [LARGE SCALE GENOMIC DNA]</scope>
    <source>
        <strain evidence="6">W744_W776</strain>
    </source>
</reference>
<feature type="domain" description="LRRCT" evidence="5">
    <location>
        <begin position="235"/>
        <end position="281"/>
    </location>
</feature>
<dbReference type="SMART" id="SM00082">
    <property type="entry name" value="LRRCT"/>
    <property type="match status" value="2"/>
</dbReference>